<dbReference type="RefSeq" id="WP_380932277.1">
    <property type="nucleotide sequence ID" value="NZ_JBHUEG010000012.1"/>
</dbReference>
<proteinExistence type="predicted"/>
<reference evidence="2" key="1">
    <citation type="journal article" date="2019" name="Int. J. Syst. Evol. Microbiol.">
        <title>The Global Catalogue of Microorganisms (GCM) 10K type strain sequencing project: providing services to taxonomists for standard genome sequencing and annotation.</title>
        <authorList>
            <consortium name="The Broad Institute Genomics Platform"/>
            <consortium name="The Broad Institute Genome Sequencing Center for Infectious Disease"/>
            <person name="Wu L."/>
            <person name="Ma J."/>
        </authorList>
    </citation>
    <scope>NUCLEOTIDE SEQUENCE [LARGE SCALE GENOMIC DNA]</scope>
    <source>
        <strain evidence="2">KCTC 42662</strain>
    </source>
</reference>
<evidence type="ECO:0000313" key="1">
    <source>
        <dbReference type="EMBL" id="MFD2549262.1"/>
    </source>
</evidence>
<keyword evidence="2" id="KW-1185">Reference proteome</keyword>
<dbReference type="EMBL" id="JBHULR010000015">
    <property type="protein sequence ID" value="MFD2549262.1"/>
    <property type="molecule type" value="Genomic_DNA"/>
</dbReference>
<evidence type="ECO:0000313" key="2">
    <source>
        <dbReference type="Proteomes" id="UP001597545"/>
    </source>
</evidence>
<comment type="caution">
    <text evidence="1">The sequence shown here is derived from an EMBL/GenBank/DDBJ whole genome shotgun (WGS) entry which is preliminary data.</text>
</comment>
<organism evidence="1 2">
    <name type="scientific">Sphingobacterium suaedae</name>
    <dbReference type="NCBI Taxonomy" id="1686402"/>
    <lineage>
        <taxon>Bacteria</taxon>
        <taxon>Pseudomonadati</taxon>
        <taxon>Bacteroidota</taxon>
        <taxon>Sphingobacteriia</taxon>
        <taxon>Sphingobacteriales</taxon>
        <taxon>Sphingobacteriaceae</taxon>
        <taxon>Sphingobacterium</taxon>
    </lineage>
</organism>
<name>A0ABW5KK52_9SPHI</name>
<dbReference type="Proteomes" id="UP001597545">
    <property type="component" value="Unassembled WGS sequence"/>
</dbReference>
<protein>
    <submittedName>
        <fullName evidence="1">Uncharacterized protein</fullName>
    </submittedName>
</protein>
<sequence>MDIIDLKKEVWEYFLPYFSYDGNTMEFNYARSGTISEKEFWKDDVLECPSTTAIWLASDTAPELASHLFLGYSARDILSFAHFCTDWLIGSQSVAFAALGMLPSRIQIDWFRLKFPNAKVHALFGTDIIGRIADCKVALWLHQSDAEFRLVDDYLMVNGKLSFTMLCDQFSFDRFKRKYRLHSQMRTHKPTYPLGTYGDYFSILDKS</sequence>
<accession>A0ABW5KK52</accession>
<gene>
    <name evidence="1" type="ORF">ACFSR5_16560</name>
</gene>